<feature type="domain" description="Baseplate hub protein gp44-like N-terminal" evidence="1">
    <location>
        <begin position="5"/>
        <end position="88"/>
    </location>
</feature>
<dbReference type="Gene3D" id="3.30.1920.10">
    <property type="entry name" value="Baseplate protein-like domains - 2 layer sandwich fold"/>
    <property type="match status" value="1"/>
</dbReference>
<reference evidence="4" key="1">
    <citation type="journal article" date="2018" name="Genome Biol.">
        <title>SKESA: strategic k-mer extension for scrupulous assemblies.</title>
        <authorList>
            <person name="Souvorov A."/>
            <person name="Agarwala R."/>
            <person name="Lipman D.J."/>
        </authorList>
    </citation>
    <scope>NUCLEOTIDE SEQUENCE</scope>
    <source>
        <strain evidence="4">MA.S/20050497</strain>
    </source>
</reference>
<organism evidence="4">
    <name type="scientific">Salmonella enterica</name>
    <name type="common">Salmonella choleraesuis</name>
    <dbReference type="NCBI Taxonomy" id="28901"/>
    <lineage>
        <taxon>Bacteria</taxon>
        <taxon>Pseudomonadati</taxon>
        <taxon>Pseudomonadota</taxon>
        <taxon>Gammaproteobacteria</taxon>
        <taxon>Enterobacterales</taxon>
        <taxon>Enterobacteriaceae</taxon>
        <taxon>Salmonella</taxon>
    </lineage>
</organism>
<evidence type="ECO:0000313" key="4">
    <source>
        <dbReference type="EMBL" id="HAG3149564.1"/>
    </source>
</evidence>
<sequence length="373" mass="40560">MASNVELFIDGVIFTGWISVRVTRSIERLAGDFELDIMMPGQPAPHSLRTGQPLKLTINGQTVITGYLDVVKQKITEDSLTVSVQGRDKTGDLVDCSAIYAGGQWRNRTLAQIAEDLCRPFGIKVIWALNDTTAAKPFTSFTLEMSETVSDALTRAARHRGVLVTSNADGDLVFTQAGNIQTDTLTLGENLLACDYSDDWRNRYSEYQIKGHSGGGGKSGDAKTAALIAAPKGKADDHVITRYRPRVILADHKIDAASARQRALREERRALARSISFTAQLRGWFRDNGKLWEPNLLTRVSAARVGVDVQALLISRVEFALDIRSGETTTLTLAPRDAFIVPAEPDRSGAGSTGGGIDAMVNSWLNQGGKLDE</sequence>
<dbReference type="PIRSF" id="PIRSF004440">
    <property type="entry name" value="GpP"/>
    <property type="match status" value="1"/>
</dbReference>
<evidence type="ECO:0000259" key="2">
    <source>
        <dbReference type="Pfam" id="PF21929"/>
    </source>
</evidence>
<dbReference type="InterPro" id="IPR023399">
    <property type="entry name" value="Baseplate-like_2-layer_sand"/>
</dbReference>
<evidence type="ECO:0000259" key="1">
    <source>
        <dbReference type="Pfam" id="PF21683"/>
    </source>
</evidence>
<proteinExistence type="predicted"/>
<dbReference type="Gene3D" id="2.30.300.10">
    <property type="entry name" value="Baseplate protein-like domain - beta roll fold"/>
    <property type="match status" value="1"/>
</dbReference>
<dbReference type="SUPFAM" id="SSF69279">
    <property type="entry name" value="Phage tail proteins"/>
    <property type="match status" value="2"/>
</dbReference>
<name>A0A761L142_SALER</name>
<dbReference type="Pfam" id="PF21929">
    <property type="entry name" value="GpP_4th"/>
    <property type="match status" value="1"/>
</dbReference>
<dbReference type="EMBL" id="DAAXYS010000077">
    <property type="protein sequence ID" value="HAG3149564.1"/>
    <property type="molecule type" value="Genomic_DNA"/>
</dbReference>
<reference evidence="4" key="2">
    <citation type="submission" date="2020-02" db="EMBL/GenBank/DDBJ databases">
        <authorList>
            <consortium name="NCBI Pathogen Detection Project"/>
        </authorList>
    </citation>
    <scope>NUCLEOTIDE SEQUENCE</scope>
    <source>
        <strain evidence="4">MA.S/20050497</strain>
    </source>
</reference>
<dbReference type="InterPro" id="IPR053981">
    <property type="entry name" value="Gp44/GpP-like_2nd"/>
</dbReference>
<feature type="domain" description="Baseplate hub protein gp44/GpP-like C-terminal" evidence="2">
    <location>
        <begin position="257"/>
        <end position="340"/>
    </location>
</feature>
<dbReference type="InterPro" id="IPR053982">
    <property type="entry name" value="Gp44/GpP-like_C"/>
</dbReference>
<accession>A0A761L142</accession>
<dbReference type="Gene3D" id="3.55.50.10">
    <property type="entry name" value="Baseplate protein-like domains"/>
    <property type="match status" value="1"/>
</dbReference>
<feature type="domain" description="Baseplate hub protein gp44/GpP-like second" evidence="3">
    <location>
        <begin position="90"/>
        <end position="176"/>
    </location>
</feature>
<comment type="caution">
    <text evidence="4">The sequence shown here is derived from an EMBL/GenBank/DDBJ whole genome shotgun (WGS) entry which is preliminary data.</text>
</comment>
<dbReference type="Pfam" id="PF21683">
    <property type="entry name" value="GpP-like_1st"/>
    <property type="match status" value="1"/>
</dbReference>
<dbReference type="AlphaFoldDB" id="A0A761L142"/>
<protein>
    <submittedName>
        <fullName evidence="4">Phage tail protein</fullName>
    </submittedName>
</protein>
<gene>
    <name evidence="4" type="ORF">G8Z18_004279</name>
</gene>
<evidence type="ECO:0000259" key="3">
    <source>
        <dbReference type="Pfam" id="PF22255"/>
    </source>
</evidence>
<dbReference type="InterPro" id="IPR049354">
    <property type="entry name" value="GpP-like_N"/>
</dbReference>
<dbReference type="InterPro" id="IPR026276">
    <property type="entry name" value="Baseplate_GpP"/>
</dbReference>
<dbReference type="Pfam" id="PF22255">
    <property type="entry name" value="Gp44-like_2nd"/>
    <property type="match status" value="1"/>
</dbReference>